<keyword evidence="2" id="KW-0663">Pyridoxal phosphate</keyword>
<evidence type="ECO:0000256" key="2">
    <source>
        <dbReference type="ARBA" id="ARBA00022898"/>
    </source>
</evidence>
<dbReference type="Proteomes" id="UP001606302">
    <property type="component" value="Unassembled WGS sequence"/>
</dbReference>
<dbReference type="Gene3D" id="3.40.50.1100">
    <property type="match status" value="2"/>
</dbReference>
<dbReference type="RefSeq" id="WP_394513454.1">
    <property type="nucleotide sequence ID" value="NZ_JBIGHX010000009.1"/>
</dbReference>
<keyword evidence="5" id="KW-1185">Reference proteome</keyword>
<organism evidence="4 5">
    <name type="scientific">Pelomonas lactea</name>
    <dbReference type="NCBI Taxonomy" id="3299030"/>
    <lineage>
        <taxon>Bacteria</taxon>
        <taxon>Pseudomonadati</taxon>
        <taxon>Pseudomonadota</taxon>
        <taxon>Betaproteobacteria</taxon>
        <taxon>Burkholderiales</taxon>
        <taxon>Sphaerotilaceae</taxon>
        <taxon>Roseateles</taxon>
    </lineage>
</organism>
<dbReference type="SUPFAM" id="SSF53686">
    <property type="entry name" value="Tryptophan synthase beta subunit-like PLP-dependent enzymes"/>
    <property type="match status" value="1"/>
</dbReference>
<evidence type="ECO:0000313" key="5">
    <source>
        <dbReference type="Proteomes" id="UP001606302"/>
    </source>
</evidence>
<reference evidence="4 5" key="1">
    <citation type="submission" date="2024-08" db="EMBL/GenBank/DDBJ databases">
        <authorList>
            <person name="Lu H."/>
        </authorList>
    </citation>
    <scope>NUCLEOTIDE SEQUENCE [LARGE SCALE GENOMIC DNA]</scope>
    <source>
        <strain evidence="4 5">DXS20W</strain>
    </source>
</reference>
<accession>A0ABW7GQD0</accession>
<evidence type="ECO:0000313" key="4">
    <source>
        <dbReference type="EMBL" id="MFG6464148.1"/>
    </source>
</evidence>
<dbReference type="PANTHER" id="PTHR10314">
    <property type="entry name" value="CYSTATHIONINE BETA-SYNTHASE"/>
    <property type="match status" value="1"/>
</dbReference>
<gene>
    <name evidence="4" type="ORF">ACG04Q_21445</name>
</gene>
<protein>
    <submittedName>
        <fullName evidence="4">PLP-dependent cysteine synthase family protein</fullName>
    </submittedName>
</protein>
<sequence>MSPAAAFNSATDQDVLDRYPPLRERLANVVNTPLVALPGGPGEATIWAKCEFMNRAGGTVKDRTAFAMLHQLLKERVSSSRALHVLEYTGGGLGVSLARLCAALDIRLTLVLSASSPETLLHELRELGTEVVVSPSEQGFWGVMEAARRLAAANPECSFLNQHHNQANLRMHRITTGVEIAAQLPSGASDGPCAWIASIGTGGTLMGVQAALRAHLPHLQVFATSPRELPYASALAPNGNPKFLGSGGLGCGRKQPFVEADEHRLSGHYQIGYPRALLAMRELHQSTGYRVGSSGAANWLAARELARRLGPTGNVVTILPSAATPNEWSKAESLTRADGAPLTFDPGHCTDLLLSSTP</sequence>
<comment type="caution">
    <text evidence="4">The sequence shown here is derived from an EMBL/GenBank/DDBJ whole genome shotgun (WGS) entry which is preliminary data.</text>
</comment>
<feature type="domain" description="Tryptophan synthase beta chain-like PALP" evidence="3">
    <location>
        <begin position="29"/>
        <end position="320"/>
    </location>
</feature>
<dbReference type="InterPro" id="IPR036052">
    <property type="entry name" value="TrpB-like_PALP_sf"/>
</dbReference>
<dbReference type="EMBL" id="JBIGHX010000009">
    <property type="protein sequence ID" value="MFG6464148.1"/>
    <property type="molecule type" value="Genomic_DNA"/>
</dbReference>
<evidence type="ECO:0000259" key="3">
    <source>
        <dbReference type="Pfam" id="PF00291"/>
    </source>
</evidence>
<name>A0ABW7GQD0_9BURK</name>
<dbReference type="InterPro" id="IPR001926">
    <property type="entry name" value="TrpB-like_PALP"/>
</dbReference>
<evidence type="ECO:0000256" key="1">
    <source>
        <dbReference type="ARBA" id="ARBA00001933"/>
    </source>
</evidence>
<comment type="cofactor">
    <cofactor evidence="1">
        <name>pyridoxal 5'-phosphate</name>
        <dbReference type="ChEBI" id="CHEBI:597326"/>
    </cofactor>
</comment>
<dbReference type="Pfam" id="PF00291">
    <property type="entry name" value="PALP"/>
    <property type="match status" value="1"/>
</dbReference>
<proteinExistence type="predicted"/>
<dbReference type="InterPro" id="IPR050214">
    <property type="entry name" value="Cys_Synth/Cystath_Beta-Synth"/>
</dbReference>